<dbReference type="GO" id="GO:0006508">
    <property type="term" value="P:proteolysis"/>
    <property type="evidence" value="ECO:0007669"/>
    <property type="project" value="UniProtKB-KW"/>
</dbReference>
<organism evidence="9 10">
    <name type="scientific">Kinneretia aquatilis</name>
    <dbReference type="NCBI Taxonomy" id="2070761"/>
    <lineage>
        <taxon>Bacteria</taxon>
        <taxon>Pseudomonadati</taxon>
        <taxon>Pseudomonadota</taxon>
        <taxon>Betaproteobacteria</taxon>
        <taxon>Burkholderiales</taxon>
        <taxon>Sphaerotilaceae</taxon>
        <taxon>Roseateles</taxon>
    </lineage>
</organism>
<accession>A0A2N8KVE8</accession>
<keyword evidence="10" id="KW-1185">Reference proteome</keyword>
<dbReference type="InterPro" id="IPR024079">
    <property type="entry name" value="MetalloPept_cat_dom_sf"/>
</dbReference>
<evidence type="ECO:0000259" key="8">
    <source>
        <dbReference type="Pfam" id="PF01432"/>
    </source>
</evidence>
<dbReference type="AlphaFoldDB" id="A0A2N8KVE8"/>
<gene>
    <name evidence="9" type="ORF">C1O66_07790</name>
</gene>
<evidence type="ECO:0000256" key="7">
    <source>
        <dbReference type="RuleBase" id="RU003435"/>
    </source>
</evidence>
<evidence type="ECO:0000256" key="6">
    <source>
        <dbReference type="ARBA" id="ARBA00023049"/>
    </source>
</evidence>
<dbReference type="GO" id="GO:0046872">
    <property type="term" value="F:metal ion binding"/>
    <property type="evidence" value="ECO:0007669"/>
    <property type="project" value="UniProtKB-UniRule"/>
</dbReference>
<dbReference type="InterPro" id="IPR045090">
    <property type="entry name" value="Pept_M3A_M3B"/>
</dbReference>
<feature type="domain" description="Peptidase M3A/M3B catalytic" evidence="8">
    <location>
        <begin position="318"/>
        <end position="746"/>
    </location>
</feature>
<dbReference type="PANTHER" id="PTHR11804:SF84">
    <property type="entry name" value="SACCHAROLYSIN"/>
    <property type="match status" value="1"/>
</dbReference>
<comment type="caution">
    <text evidence="9">The sequence shown here is derived from an EMBL/GenBank/DDBJ whole genome shotgun (WGS) entry which is preliminary data.</text>
</comment>
<dbReference type="Pfam" id="PF01432">
    <property type="entry name" value="Peptidase_M3"/>
    <property type="match status" value="1"/>
</dbReference>
<evidence type="ECO:0000256" key="1">
    <source>
        <dbReference type="ARBA" id="ARBA00006040"/>
    </source>
</evidence>
<dbReference type="GO" id="GO:0004222">
    <property type="term" value="F:metalloendopeptidase activity"/>
    <property type="evidence" value="ECO:0007669"/>
    <property type="project" value="InterPro"/>
</dbReference>
<keyword evidence="5 7" id="KW-0862">Zinc</keyword>
<dbReference type="SUPFAM" id="SSF55486">
    <property type="entry name" value="Metalloproteases ('zincins'), catalytic domain"/>
    <property type="match status" value="1"/>
</dbReference>
<comment type="cofactor">
    <cofactor evidence="7">
        <name>Zn(2+)</name>
        <dbReference type="ChEBI" id="CHEBI:29105"/>
    </cofactor>
    <text evidence="7">Binds 1 zinc ion.</text>
</comment>
<evidence type="ECO:0000313" key="9">
    <source>
        <dbReference type="EMBL" id="PND37437.1"/>
    </source>
</evidence>
<proteinExistence type="inferred from homology"/>
<dbReference type="EMBL" id="POSP01000003">
    <property type="protein sequence ID" value="PND37437.1"/>
    <property type="molecule type" value="Genomic_DNA"/>
</dbReference>
<dbReference type="Gene3D" id="3.40.390.10">
    <property type="entry name" value="Collagenase (Catalytic Domain)"/>
    <property type="match status" value="1"/>
</dbReference>
<evidence type="ECO:0000313" key="10">
    <source>
        <dbReference type="Proteomes" id="UP000235916"/>
    </source>
</evidence>
<keyword evidence="2 7" id="KW-0645">Protease</keyword>
<dbReference type="InterPro" id="IPR001567">
    <property type="entry name" value="Pept_M3A_M3B_dom"/>
</dbReference>
<dbReference type="GO" id="GO:0006518">
    <property type="term" value="P:peptide metabolic process"/>
    <property type="evidence" value="ECO:0007669"/>
    <property type="project" value="TreeGrafter"/>
</dbReference>
<dbReference type="PANTHER" id="PTHR11804">
    <property type="entry name" value="PROTEASE M3 THIMET OLIGOPEPTIDASE-RELATED"/>
    <property type="match status" value="1"/>
</dbReference>
<keyword evidence="6 7" id="KW-0482">Metalloprotease</keyword>
<keyword evidence="3 7" id="KW-0479">Metal-binding</keyword>
<reference evidence="9 10" key="1">
    <citation type="submission" date="2018-01" db="EMBL/GenBank/DDBJ databases">
        <title>Draft genome sequence of Paucibacter aquatile CR182 isolated from freshwater of the Nakdong River.</title>
        <authorList>
            <person name="Choi A."/>
            <person name="Chung E.J."/>
        </authorList>
    </citation>
    <scope>NUCLEOTIDE SEQUENCE [LARGE SCALE GENOMIC DNA]</scope>
    <source>
        <strain evidence="9 10">CR182</strain>
    </source>
</reference>
<protein>
    <submittedName>
        <fullName evidence="9">Peptidase</fullName>
    </submittedName>
</protein>
<evidence type="ECO:0000256" key="3">
    <source>
        <dbReference type="ARBA" id="ARBA00022723"/>
    </source>
</evidence>
<keyword evidence="4 7" id="KW-0378">Hydrolase</keyword>
<dbReference type="CDD" id="cd06455">
    <property type="entry name" value="M3A_TOP"/>
    <property type="match status" value="1"/>
</dbReference>
<dbReference type="Proteomes" id="UP000235916">
    <property type="component" value="Unassembled WGS sequence"/>
</dbReference>
<comment type="similarity">
    <text evidence="1 7">Belongs to the peptidase M3 family.</text>
</comment>
<sequence>MRSGKVSRIALAQPMPWGTCRLCGLRAVHGLQRSGLSQTPLWPGFAEAHNPSPQGGCEQSVYACSPRAARGLLVRPMTSFHFFPIATMKHKHLFLGAAALLLGAQALAQSGGAAAVLPGPAFPQFKSVAQVKSACDAGLAGAKKRLAALERRKLDTGWLAAYDDYYTYQEDVQYPIEFVLNVHPDKAVREAAQACAMAWSEYNTGVGQNEKLYRALKSVPTPTALERELQRVALGSFEDAGVALPPAKRKQAKTLLVRLAELDQKFGQNLRDAGVKVSFSEAELKGVPEGVWAKAPRDAQGRIVLGVDYPSSGPVIQMAEDPAARERMWRAKNSEGGDANLKILDEITQARQDFAKLFGYNNFVDFNLRRRMAKDSASAWKFLNEVKSQVSEREVADMAQLRAAKAQHLGTPLEATQVFAWDSAFYAERLRQAQFSVDQEAFREYFPAQESLQFAMRVIERLMGVKYTRVPAELWHPEAQAYAVSDAASGKPLATLYVDLFPREAKYNHAAVWPLRSSATRIGRTPTAALVVNFDRKGLTLGEMETLLHELGHAVHNNLSNTHYASQGGTNVMLDFVEAPSQMLEDWVYDKKVLKLMAEVCPSCKPVPDALVDKAVAAKEFGKGSQYGRQHLFASYDLALHGPVHQEPLALWAKMQGATPQGYVEGSKFPAGFAHVAGGYGAGYYGYLWSLVVAMDLRTAFAADKLNPETGMRYRNLVLGQGGQKPAPELVRDFLQRDSNTKAFFDYLKR</sequence>
<evidence type="ECO:0000256" key="4">
    <source>
        <dbReference type="ARBA" id="ARBA00022801"/>
    </source>
</evidence>
<name>A0A2N8KVE8_9BURK</name>
<evidence type="ECO:0000256" key="2">
    <source>
        <dbReference type="ARBA" id="ARBA00022670"/>
    </source>
</evidence>
<dbReference type="InterPro" id="IPR024077">
    <property type="entry name" value="Neurolysin/TOP_dom2"/>
</dbReference>
<evidence type="ECO:0000256" key="5">
    <source>
        <dbReference type="ARBA" id="ARBA00022833"/>
    </source>
</evidence>
<dbReference type="Gene3D" id="1.10.1370.10">
    <property type="entry name" value="Neurolysin, domain 3"/>
    <property type="match status" value="1"/>
</dbReference>